<dbReference type="InterPro" id="IPR011990">
    <property type="entry name" value="TPR-like_helical_dom_sf"/>
</dbReference>
<dbReference type="AlphaFoldDB" id="A0A974P5H1"/>
<evidence type="ECO:0000256" key="4">
    <source>
        <dbReference type="SAM" id="MobiDB-lite"/>
    </source>
</evidence>
<proteinExistence type="predicted"/>
<keyword evidence="2" id="KW-0677">Repeat</keyword>
<evidence type="ECO:0000256" key="3">
    <source>
        <dbReference type="ARBA" id="ARBA00022803"/>
    </source>
</evidence>
<feature type="region of interest" description="Disordered" evidence="4">
    <location>
        <begin position="175"/>
        <end position="207"/>
    </location>
</feature>
<feature type="region of interest" description="Disordered" evidence="4">
    <location>
        <begin position="95"/>
        <end position="157"/>
    </location>
</feature>
<dbReference type="SUPFAM" id="SSF48452">
    <property type="entry name" value="TPR-like"/>
    <property type="match status" value="1"/>
</dbReference>
<dbReference type="Pfam" id="PF05420">
    <property type="entry name" value="BCSC_C"/>
    <property type="match status" value="1"/>
</dbReference>
<feature type="region of interest" description="Disordered" evidence="4">
    <location>
        <begin position="402"/>
        <end position="450"/>
    </location>
</feature>
<evidence type="ECO:0000259" key="5">
    <source>
        <dbReference type="Pfam" id="PF05420"/>
    </source>
</evidence>
<dbReference type="GO" id="GO:0019867">
    <property type="term" value="C:outer membrane"/>
    <property type="evidence" value="ECO:0007669"/>
    <property type="project" value="InterPro"/>
</dbReference>
<feature type="compositionally biased region" description="Polar residues" evidence="4">
    <location>
        <begin position="175"/>
        <end position="187"/>
    </location>
</feature>
<reference evidence="6" key="1">
    <citation type="submission" date="2021-01" db="EMBL/GenBank/DDBJ databases">
        <title>Genome sequence of Phenylobacterium sp. 20VBR1 isolated from a valley glaceir, Ny-Alesund, Svalbard.</title>
        <authorList>
            <person name="Thomas F.A."/>
            <person name="Krishnan K.P."/>
            <person name="Sinha R.K."/>
        </authorList>
    </citation>
    <scope>NUCLEOTIDE SEQUENCE</scope>
    <source>
        <strain evidence="6">20VBR1</strain>
    </source>
</reference>
<keyword evidence="3" id="KW-0802">TPR repeat</keyword>
<evidence type="ECO:0000313" key="6">
    <source>
        <dbReference type="EMBL" id="QQZ51083.1"/>
    </source>
</evidence>
<evidence type="ECO:0000256" key="1">
    <source>
        <dbReference type="ARBA" id="ARBA00022729"/>
    </source>
</evidence>
<organism evidence="6">
    <name type="scientific">Phenylobacterium glaciei</name>
    <dbReference type="NCBI Taxonomy" id="2803784"/>
    <lineage>
        <taxon>Bacteria</taxon>
        <taxon>Pseudomonadati</taxon>
        <taxon>Pseudomonadota</taxon>
        <taxon>Alphaproteobacteria</taxon>
        <taxon>Caulobacterales</taxon>
        <taxon>Caulobacteraceae</taxon>
        <taxon>Phenylobacterium</taxon>
    </lineage>
</organism>
<feature type="compositionally biased region" description="Basic and acidic residues" evidence="4">
    <location>
        <begin position="121"/>
        <end position="135"/>
    </location>
</feature>
<protein>
    <submittedName>
        <fullName evidence="6">BCSC C-terminal domain-containing protein</fullName>
    </submittedName>
</protein>
<dbReference type="InterPro" id="IPR008410">
    <property type="entry name" value="BCSC_C"/>
</dbReference>
<dbReference type="Gene3D" id="1.25.40.10">
    <property type="entry name" value="Tetratricopeptide repeat domain"/>
    <property type="match status" value="1"/>
</dbReference>
<sequence length="470" mass="49263">MSALARLCQAGGLQAQASQVYDALTARQPNDAAVMLEAARAATDSQDYAKAHVRLQRALQLAPGKAENYYELGRLEKAQGHDRAAMKAFETAQRIANGQRARRPRSAARASSSPAAPWDPTRSRAERVARQHRDLASLPDLGRKSTTTPILRRSSGPCPSLCRWPATGVLALCRQGSTPPVSRNLQLRSRRETSASSPHRWRPSCPSGARAPVLELARADAPLSEKIGREVADLREDRAIAVQGDVMIRARSGDAGTSRLTEIQTGVTVSAPAFSGRLFGSVTPTALRAGQASGLAAAGIGTAPLQVADGKVQTPPVPVVARSVDSAASGVGFTVGYKSDKFAGDIGVTPVGMDKTKVVGGLAWTPSVGPTTLKFGIDRRAVTDSVLSYSAMKDAYTGQTWGGVTRRGHGRASYDRGKGSAPMPKPPPSGSPVAGWRPTAPTKSISAAMSTPTAASTAICGWGQRQHPGL</sequence>
<gene>
    <name evidence="6" type="ORF">JKL49_07980</name>
</gene>
<feature type="compositionally biased region" description="Low complexity" evidence="4">
    <location>
        <begin position="107"/>
        <end position="116"/>
    </location>
</feature>
<feature type="domain" description="Cellulose synthase operon C C-terminal" evidence="5">
    <location>
        <begin position="258"/>
        <end position="418"/>
    </location>
</feature>
<accession>A0A974P5H1</accession>
<name>A0A974P5H1_9CAUL</name>
<dbReference type="EMBL" id="CP068570">
    <property type="protein sequence ID" value="QQZ51083.1"/>
    <property type="molecule type" value="Genomic_DNA"/>
</dbReference>
<dbReference type="GO" id="GO:0030244">
    <property type="term" value="P:cellulose biosynthetic process"/>
    <property type="evidence" value="ECO:0007669"/>
    <property type="project" value="InterPro"/>
</dbReference>
<evidence type="ECO:0000256" key="2">
    <source>
        <dbReference type="ARBA" id="ARBA00022737"/>
    </source>
</evidence>
<keyword evidence="1" id="KW-0732">Signal</keyword>